<gene>
    <name evidence="4" type="primary">LOC105432419</name>
</gene>
<feature type="compositionally biased region" description="Basic and acidic residues" evidence="1">
    <location>
        <begin position="466"/>
        <end position="487"/>
    </location>
</feature>
<dbReference type="KEGG" id="pbar:105432419"/>
<reference evidence="4" key="1">
    <citation type="submission" date="2025-08" db="UniProtKB">
        <authorList>
            <consortium name="RefSeq"/>
        </authorList>
    </citation>
    <scope>IDENTIFICATION</scope>
</reference>
<feature type="chain" id="PRO_5026797777" evidence="2">
    <location>
        <begin position="17"/>
        <end position="666"/>
    </location>
</feature>
<organism evidence="3 4">
    <name type="scientific">Pogonomyrmex barbatus</name>
    <name type="common">red harvester ant</name>
    <dbReference type="NCBI Taxonomy" id="144034"/>
    <lineage>
        <taxon>Eukaryota</taxon>
        <taxon>Metazoa</taxon>
        <taxon>Ecdysozoa</taxon>
        <taxon>Arthropoda</taxon>
        <taxon>Hexapoda</taxon>
        <taxon>Insecta</taxon>
        <taxon>Pterygota</taxon>
        <taxon>Neoptera</taxon>
        <taxon>Endopterygota</taxon>
        <taxon>Hymenoptera</taxon>
        <taxon>Apocrita</taxon>
        <taxon>Aculeata</taxon>
        <taxon>Formicoidea</taxon>
        <taxon>Formicidae</taxon>
        <taxon>Myrmicinae</taxon>
        <taxon>Pogonomyrmex</taxon>
    </lineage>
</organism>
<protein>
    <submittedName>
        <fullName evidence="4">Uncharacterized protein LOC105432419</fullName>
    </submittedName>
</protein>
<evidence type="ECO:0000313" key="3">
    <source>
        <dbReference type="Proteomes" id="UP000504615"/>
    </source>
</evidence>
<name>A0A6I9WPE6_9HYME</name>
<dbReference type="AlphaFoldDB" id="A0A6I9WPE6"/>
<evidence type="ECO:0000313" key="4">
    <source>
        <dbReference type="RefSeq" id="XP_011645523.1"/>
    </source>
</evidence>
<accession>A0A6I9WPE6</accession>
<feature type="compositionally biased region" description="Basic and acidic residues" evidence="1">
    <location>
        <begin position="233"/>
        <end position="245"/>
    </location>
</feature>
<evidence type="ECO:0000256" key="2">
    <source>
        <dbReference type="SAM" id="SignalP"/>
    </source>
</evidence>
<sequence length="666" mass="78603">MRKILLVTTLLSIAMSEDILMETHPRLKTTWIRKQLWNRKTKRQQQKDISSEVEEFLNYNDRQFPRLSDTRFISESRKLPTMTLIRQHDLVRFPQVNLLSSGKPNLELSAKPRVLISIGIQEEKNVVDLQEDCSSRKSYCKFNQGWQVQQPFYVEEPRWVDIDVDYIDNSQHADGDPYILTRGKKIIRIKNPEQVDKTIEDYEATFDYPSKSKGLKSRVRRSIKMNKRSQNKITDERNNQVEQRNRYNSLEDTDKDRNNTIIIKIENTDKKSSKMDKILEETGDIFIEKYKRVNQNMTKRSLHEYKFTEQNKKSANDLITDFVEEKRKIQNKESNAIENDNSKTAEVNQIKKFNKNDGKSHFTININKRNKRSVLLKNQKLSESHNKQVYEIDVNSKSDGERNEIDTYRQVENKAYINKLNDLDTFNNLLSRNKDLFNNESSNKKDVDHNTKSIERVWELQHYPHKRLEDEETKNEKNKSEINKDDVEMTDLQSTNESGSKSFETNSRDKRNACRGFICKIEPQIQEDKWLKNIEKEIQDSLSFKRRDKHNDILDNLNLDELYIISRGKKSLYDFGKDGLPSMSRNTNNVDRAKVMIPMGLLKLLLMEMSKCNDDNCVKANRLPLRDRRGSSLDEIFAAYDPYYLVRGKRMNRNQKGTSLEMDAKQ</sequence>
<feature type="signal peptide" evidence="2">
    <location>
        <begin position="1"/>
        <end position="16"/>
    </location>
</feature>
<dbReference type="GeneID" id="105432419"/>
<keyword evidence="2" id="KW-0732">Signal</keyword>
<feature type="region of interest" description="Disordered" evidence="1">
    <location>
        <begin position="223"/>
        <end position="253"/>
    </location>
</feature>
<keyword evidence="3" id="KW-1185">Reference proteome</keyword>
<feature type="region of interest" description="Disordered" evidence="1">
    <location>
        <begin position="466"/>
        <end position="507"/>
    </location>
</feature>
<dbReference type="RefSeq" id="XP_011645523.1">
    <property type="nucleotide sequence ID" value="XM_011647221.1"/>
</dbReference>
<proteinExistence type="predicted"/>
<dbReference type="OrthoDB" id="5219169at2759"/>
<dbReference type="Proteomes" id="UP000504615">
    <property type="component" value="Unplaced"/>
</dbReference>
<evidence type="ECO:0000256" key="1">
    <source>
        <dbReference type="SAM" id="MobiDB-lite"/>
    </source>
</evidence>
<feature type="compositionally biased region" description="Polar residues" evidence="1">
    <location>
        <begin position="491"/>
        <end position="505"/>
    </location>
</feature>